<evidence type="ECO:0000256" key="1">
    <source>
        <dbReference type="SAM" id="MobiDB-lite"/>
    </source>
</evidence>
<dbReference type="AlphaFoldDB" id="A0A9I9E1S5"/>
<protein>
    <submittedName>
        <fullName evidence="2">Uncharacterized protein</fullName>
    </submittedName>
</protein>
<dbReference type="EnsemblPlants" id="MELO3C027579.2.1">
    <property type="protein sequence ID" value="MELO3C027579.2.1"/>
    <property type="gene ID" value="MELO3C027579.2"/>
</dbReference>
<feature type="compositionally biased region" description="Basic and acidic residues" evidence="1">
    <location>
        <begin position="30"/>
        <end position="52"/>
    </location>
</feature>
<name>A0A9I9E1S5_CUCME</name>
<feature type="region of interest" description="Disordered" evidence="1">
    <location>
        <begin position="24"/>
        <end position="52"/>
    </location>
</feature>
<evidence type="ECO:0000313" key="2">
    <source>
        <dbReference type="EnsemblPlants" id="MELO3C027579.2.1"/>
    </source>
</evidence>
<reference evidence="2" key="1">
    <citation type="submission" date="2023-03" db="UniProtKB">
        <authorList>
            <consortium name="EnsemblPlants"/>
        </authorList>
    </citation>
    <scope>IDENTIFICATION</scope>
</reference>
<organism evidence="2">
    <name type="scientific">Cucumis melo</name>
    <name type="common">Muskmelon</name>
    <dbReference type="NCBI Taxonomy" id="3656"/>
    <lineage>
        <taxon>Eukaryota</taxon>
        <taxon>Viridiplantae</taxon>
        <taxon>Streptophyta</taxon>
        <taxon>Embryophyta</taxon>
        <taxon>Tracheophyta</taxon>
        <taxon>Spermatophyta</taxon>
        <taxon>Magnoliopsida</taxon>
        <taxon>eudicotyledons</taxon>
        <taxon>Gunneridae</taxon>
        <taxon>Pentapetalae</taxon>
        <taxon>rosids</taxon>
        <taxon>fabids</taxon>
        <taxon>Cucurbitales</taxon>
        <taxon>Cucurbitaceae</taxon>
        <taxon>Benincaseae</taxon>
        <taxon>Cucumis</taxon>
    </lineage>
</organism>
<sequence>MGDQRPRGVVSFITYSDKETAVNLPASHPSKREIGLSESEAGRKGRIRSSRE</sequence>
<dbReference type="Gramene" id="MELO3C027579.2.1">
    <property type="protein sequence ID" value="MELO3C027579.2.1"/>
    <property type="gene ID" value="MELO3C027579.2"/>
</dbReference>
<accession>A0A9I9E1S5</accession>
<proteinExistence type="predicted"/>